<dbReference type="SUPFAM" id="SSF53474">
    <property type="entry name" value="alpha/beta-Hydrolases"/>
    <property type="match status" value="1"/>
</dbReference>
<dbReference type="GO" id="GO:0016787">
    <property type="term" value="F:hydrolase activity"/>
    <property type="evidence" value="ECO:0007669"/>
    <property type="project" value="UniProtKB-KW"/>
</dbReference>
<feature type="chain" id="PRO_5002605951" evidence="1">
    <location>
        <begin position="25"/>
        <end position="293"/>
    </location>
</feature>
<dbReference type="InterPro" id="IPR029058">
    <property type="entry name" value="AB_hydrolase_fold"/>
</dbReference>
<dbReference type="PANTHER" id="PTHR43194">
    <property type="entry name" value="HYDROLASE ALPHA/BETA FOLD FAMILY"/>
    <property type="match status" value="1"/>
</dbReference>
<dbReference type="InterPro" id="IPR000073">
    <property type="entry name" value="AB_hydrolase_1"/>
</dbReference>
<dbReference type="KEGG" id="ccs:CCNA_00388"/>
<dbReference type="Gene3D" id="3.40.50.1820">
    <property type="entry name" value="alpha/beta hydrolase"/>
    <property type="match status" value="1"/>
</dbReference>
<feature type="domain" description="AB hydrolase-1" evidence="2">
    <location>
        <begin position="41"/>
        <end position="279"/>
    </location>
</feature>
<proteinExistence type="predicted"/>
<dbReference type="OrthoDB" id="7172093at2"/>
<dbReference type="GeneID" id="7331087"/>
<evidence type="ECO:0000313" key="3">
    <source>
        <dbReference type="EMBL" id="ACL93855.1"/>
    </source>
</evidence>
<organism evidence="3 4">
    <name type="scientific">Caulobacter vibrioides (strain NA1000 / CB15N)</name>
    <name type="common">Caulobacter crescentus</name>
    <dbReference type="NCBI Taxonomy" id="565050"/>
    <lineage>
        <taxon>Bacteria</taxon>
        <taxon>Pseudomonadati</taxon>
        <taxon>Pseudomonadota</taxon>
        <taxon>Alphaproteobacteria</taxon>
        <taxon>Caulobacterales</taxon>
        <taxon>Caulobacteraceae</taxon>
        <taxon>Caulobacter</taxon>
    </lineage>
</organism>
<dbReference type="Proteomes" id="UP000001364">
    <property type="component" value="Chromosome"/>
</dbReference>
<dbReference type="AlphaFoldDB" id="A0A0H3C6Q2"/>
<evidence type="ECO:0000313" key="4">
    <source>
        <dbReference type="Proteomes" id="UP000001364"/>
    </source>
</evidence>
<evidence type="ECO:0000259" key="2">
    <source>
        <dbReference type="Pfam" id="PF00561"/>
    </source>
</evidence>
<sequence length="293" mass="30447">MNRRKILGAGALLAVAAMAGPVLAASADRFSVKVRGKGPDVILIPGLSSSPEIWESTAQALEGRYRVHLVHVAGFAGAPTAGNADGKVAAGVAEGLAGYIQAKGLKSPAVMGHSMGGTIGMMLAARSPGLVGKLMVVDMFPNLAVAYFGPGQSPESVAQRAAGFRAQIADAPAEAFKAMQEQVMVGMVRTESARAAIVKHSLDSDRQVAGRAMEELLTTDLTPELAKITAPTTVVWAWNSSMPAPAAMFSGWYQGAYGPLKGAKVVRIDDAAHFIMIDQPAKFMAEVESFLAG</sequence>
<accession>A0A0H3C6Q2</accession>
<dbReference type="PATRIC" id="fig|565050.3.peg.387"/>
<dbReference type="EMBL" id="CP001340">
    <property type="protein sequence ID" value="ACL93855.1"/>
    <property type="molecule type" value="Genomic_DNA"/>
</dbReference>
<dbReference type="PANTHER" id="PTHR43194:SF2">
    <property type="entry name" value="PEROXISOMAL MEMBRANE PROTEIN LPX1"/>
    <property type="match status" value="1"/>
</dbReference>
<name>A0A0H3C6Q2_CAUVN</name>
<dbReference type="PhylomeDB" id="A0A0H3C6Q2"/>
<dbReference type="InterPro" id="IPR050228">
    <property type="entry name" value="Carboxylesterase_BioH"/>
</dbReference>
<evidence type="ECO:0000256" key="1">
    <source>
        <dbReference type="SAM" id="SignalP"/>
    </source>
</evidence>
<keyword evidence="4" id="KW-1185">Reference proteome</keyword>
<protein>
    <submittedName>
        <fullName evidence="3">Esterase lipase Family protein</fullName>
        <ecNumber evidence="3">3.1.1.-</ecNumber>
    </submittedName>
</protein>
<keyword evidence="1" id="KW-0732">Signal</keyword>
<gene>
    <name evidence="3" type="ordered locus">CCNA_00388</name>
</gene>
<dbReference type="EC" id="3.1.1.-" evidence="3"/>
<keyword evidence="3" id="KW-0378">Hydrolase</keyword>
<dbReference type="Pfam" id="PF00561">
    <property type="entry name" value="Abhydrolase_1"/>
    <property type="match status" value="1"/>
</dbReference>
<dbReference type="RefSeq" id="WP_012639946.1">
    <property type="nucleotide sequence ID" value="NC_011916.1"/>
</dbReference>
<dbReference type="HOGENOM" id="CLU_071771_0_0_5"/>
<feature type="signal peptide" evidence="1">
    <location>
        <begin position="1"/>
        <end position="24"/>
    </location>
</feature>
<dbReference type="RefSeq" id="YP_002515763.1">
    <property type="nucleotide sequence ID" value="NC_011916.1"/>
</dbReference>
<reference evidence="3 4" key="1">
    <citation type="journal article" date="2010" name="J. Bacteriol.">
        <title>The genetic basis of laboratory adaptation in Caulobacter crescentus.</title>
        <authorList>
            <person name="Marks M.E."/>
            <person name="Castro-Rojas C.M."/>
            <person name="Teiling C."/>
            <person name="Du L."/>
            <person name="Kapatral V."/>
            <person name="Walunas T.L."/>
            <person name="Crosson S."/>
        </authorList>
    </citation>
    <scope>NUCLEOTIDE SEQUENCE [LARGE SCALE GENOMIC DNA]</scope>
    <source>
        <strain evidence="4">NA1000 / CB15N</strain>
    </source>
</reference>